<proteinExistence type="predicted"/>
<accession>A0A1I1KEN4</accession>
<feature type="region of interest" description="Disordered" evidence="1">
    <location>
        <begin position="1"/>
        <end position="104"/>
    </location>
</feature>
<evidence type="ECO:0000313" key="3">
    <source>
        <dbReference type="Proteomes" id="UP000199207"/>
    </source>
</evidence>
<sequence>MNPVDDPAPGDGSLPEATAATGGARCPLGYPNGLSKGVALAQGGEGTSSVPRAGARGERTSLRHQGAPETEETATVADPEPPLASRQPAFPDRRPRRRTYQPSHREDIIAARFTPDEKAEIVAAAKRTAVFPSGFLATAGLNAARGAVAVHRDAQLDDAIDELAALRAQISRVGNNINQIAHVYNAGGRPRPGELAHALTVLVRTLLHVDAAADTLAGRRTR</sequence>
<dbReference type="EMBL" id="FOLM01000004">
    <property type="protein sequence ID" value="SFC59269.1"/>
    <property type="molecule type" value="Genomic_DNA"/>
</dbReference>
<dbReference type="Pfam" id="PF21983">
    <property type="entry name" value="NikA-like"/>
    <property type="match status" value="1"/>
</dbReference>
<protein>
    <submittedName>
        <fullName evidence="2">Mobilisation protein (MobC)</fullName>
    </submittedName>
</protein>
<dbReference type="RefSeq" id="WP_093838473.1">
    <property type="nucleotide sequence ID" value="NZ_FOLM01000004.1"/>
</dbReference>
<keyword evidence="3" id="KW-1185">Reference proteome</keyword>
<reference evidence="2 3" key="1">
    <citation type="submission" date="2016-10" db="EMBL/GenBank/DDBJ databases">
        <authorList>
            <person name="de Groot N.N."/>
        </authorList>
    </citation>
    <scope>NUCLEOTIDE SEQUENCE [LARGE SCALE GENOMIC DNA]</scope>
    <source>
        <strain evidence="2 3">CGMCC 4.5739</strain>
    </source>
</reference>
<dbReference type="OrthoDB" id="3871898at2"/>
<evidence type="ECO:0000256" key="1">
    <source>
        <dbReference type="SAM" id="MobiDB-lite"/>
    </source>
</evidence>
<dbReference type="AlphaFoldDB" id="A0A1I1KEN4"/>
<evidence type="ECO:0000313" key="2">
    <source>
        <dbReference type="EMBL" id="SFC59269.1"/>
    </source>
</evidence>
<dbReference type="Proteomes" id="UP000199207">
    <property type="component" value="Unassembled WGS sequence"/>
</dbReference>
<name>A0A1I1KEN4_9ACTN</name>
<dbReference type="STRING" id="910347.SAMN05421773_104204"/>
<dbReference type="InterPro" id="IPR053842">
    <property type="entry name" value="NikA-like"/>
</dbReference>
<organism evidence="2 3">
    <name type="scientific">Streptomyces aidingensis</name>
    <dbReference type="NCBI Taxonomy" id="910347"/>
    <lineage>
        <taxon>Bacteria</taxon>
        <taxon>Bacillati</taxon>
        <taxon>Actinomycetota</taxon>
        <taxon>Actinomycetes</taxon>
        <taxon>Kitasatosporales</taxon>
        <taxon>Streptomycetaceae</taxon>
        <taxon>Streptomyces</taxon>
    </lineage>
</organism>
<gene>
    <name evidence="2" type="ORF">SAMN05421773_104204</name>
</gene>